<dbReference type="Pfam" id="PF24355">
    <property type="entry name" value="DUF7514"/>
    <property type="match status" value="1"/>
</dbReference>
<dbReference type="Proteomes" id="UP001278500">
    <property type="component" value="Unassembled WGS sequence"/>
</dbReference>
<evidence type="ECO:0000313" key="3">
    <source>
        <dbReference type="Proteomes" id="UP001278500"/>
    </source>
</evidence>
<proteinExistence type="predicted"/>
<evidence type="ECO:0000313" key="2">
    <source>
        <dbReference type="EMBL" id="KAK3344659.1"/>
    </source>
</evidence>
<dbReference type="RefSeq" id="XP_062681272.1">
    <property type="nucleotide sequence ID" value="XM_062826743.1"/>
</dbReference>
<name>A0AAE0MR73_9PEZI</name>
<reference evidence="2" key="2">
    <citation type="submission" date="2023-06" db="EMBL/GenBank/DDBJ databases">
        <authorList>
            <consortium name="Lawrence Berkeley National Laboratory"/>
            <person name="Haridas S."/>
            <person name="Hensen N."/>
            <person name="Bonometti L."/>
            <person name="Westerberg I."/>
            <person name="Brannstrom I.O."/>
            <person name="Guillou S."/>
            <person name="Cros-Aarteil S."/>
            <person name="Calhoun S."/>
            <person name="Kuo A."/>
            <person name="Mondo S."/>
            <person name="Pangilinan J."/>
            <person name="Riley R."/>
            <person name="Labutti K."/>
            <person name="Andreopoulos B."/>
            <person name="Lipzen A."/>
            <person name="Chen C."/>
            <person name="Yanf M."/>
            <person name="Daum C."/>
            <person name="Ng V."/>
            <person name="Clum A."/>
            <person name="Steindorff A."/>
            <person name="Ohm R."/>
            <person name="Martin F."/>
            <person name="Silar P."/>
            <person name="Natvig D."/>
            <person name="Lalanne C."/>
            <person name="Gautier V."/>
            <person name="Ament-Velasquez S.L."/>
            <person name="Kruys A."/>
            <person name="Hutchinson M.I."/>
            <person name="Powell A.J."/>
            <person name="Barry K."/>
            <person name="Miller A.N."/>
            <person name="Grigoriev I.V."/>
            <person name="Debuchy R."/>
            <person name="Gladieux P."/>
            <person name="Thoren M.H."/>
            <person name="Johannesson H."/>
        </authorList>
    </citation>
    <scope>NUCLEOTIDE SEQUENCE</scope>
    <source>
        <strain evidence="2">CBS 560.94</strain>
    </source>
</reference>
<accession>A0AAE0MR73</accession>
<dbReference type="EMBL" id="JAUEPP010000004">
    <property type="protein sequence ID" value="KAK3344659.1"/>
    <property type="molecule type" value="Genomic_DNA"/>
</dbReference>
<dbReference type="InterPro" id="IPR055936">
    <property type="entry name" value="DUF7514"/>
</dbReference>
<comment type="caution">
    <text evidence="2">The sequence shown here is derived from an EMBL/GenBank/DDBJ whole genome shotgun (WGS) entry which is preliminary data.</text>
</comment>
<keyword evidence="3" id="KW-1185">Reference proteome</keyword>
<reference evidence="2" key="1">
    <citation type="journal article" date="2023" name="Mol. Phylogenet. Evol.">
        <title>Genome-scale phylogeny and comparative genomics of the fungal order Sordariales.</title>
        <authorList>
            <person name="Hensen N."/>
            <person name="Bonometti L."/>
            <person name="Westerberg I."/>
            <person name="Brannstrom I.O."/>
            <person name="Guillou S."/>
            <person name="Cros-Aarteil S."/>
            <person name="Calhoun S."/>
            <person name="Haridas S."/>
            <person name="Kuo A."/>
            <person name="Mondo S."/>
            <person name="Pangilinan J."/>
            <person name="Riley R."/>
            <person name="LaButti K."/>
            <person name="Andreopoulos B."/>
            <person name="Lipzen A."/>
            <person name="Chen C."/>
            <person name="Yan M."/>
            <person name="Daum C."/>
            <person name="Ng V."/>
            <person name="Clum A."/>
            <person name="Steindorff A."/>
            <person name="Ohm R.A."/>
            <person name="Martin F."/>
            <person name="Silar P."/>
            <person name="Natvig D.O."/>
            <person name="Lalanne C."/>
            <person name="Gautier V."/>
            <person name="Ament-Velasquez S.L."/>
            <person name="Kruys A."/>
            <person name="Hutchinson M.I."/>
            <person name="Powell A.J."/>
            <person name="Barry K."/>
            <person name="Miller A.N."/>
            <person name="Grigoriev I.V."/>
            <person name="Debuchy R."/>
            <person name="Gladieux P."/>
            <person name="Hiltunen Thoren M."/>
            <person name="Johannesson H."/>
        </authorList>
    </citation>
    <scope>NUCLEOTIDE SEQUENCE</scope>
    <source>
        <strain evidence="2">CBS 560.94</strain>
    </source>
</reference>
<evidence type="ECO:0000259" key="1">
    <source>
        <dbReference type="Pfam" id="PF24355"/>
    </source>
</evidence>
<dbReference type="AlphaFoldDB" id="A0AAE0MR73"/>
<feature type="domain" description="DUF7514" evidence="1">
    <location>
        <begin position="147"/>
        <end position="215"/>
    </location>
</feature>
<organism evidence="2 3">
    <name type="scientific">Neurospora tetraspora</name>
    <dbReference type="NCBI Taxonomy" id="94610"/>
    <lineage>
        <taxon>Eukaryota</taxon>
        <taxon>Fungi</taxon>
        <taxon>Dikarya</taxon>
        <taxon>Ascomycota</taxon>
        <taxon>Pezizomycotina</taxon>
        <taxon>Sordariomycetes</taxon>
        <taxon>Sordariomycetidae</taxon>
        <taxon>Sordariales</taxon>
        <taxon>Sordariaceae</taxon>
        <taxon>Neurospora</taxon>
    </lineage>
</organism>
<gene>
    <name evidence="2" type="ORF">B0H65DRAFT_464077</name>
</gene>
<dbReference type="GeneID" id="87863897"/>
<sequence>MKSFFEMLVAQQTPEMRPANGNGMASAVNGQKLLSPEKCSEFLDVQGFAVEHNAWKLNKTPWSTAPSVPGIPDPFAALTPLDKADWEFRTILQAFGIHHIPIPRPRPPPSQRPPPVSTSPFIPSWFTNLMATEYKEIPEGMRALGVGQTPFLTEQGFIKYMALETAGEPDRGFEGLNAALRYYGNVMGMGGWTKLGPIPREMFPATCPQEIQTAVDLAKAKHRHLCEDALAGSRAYCEMAARGRRYGLELISDDRYVRVDQYGNRIY</sequence>
<protein>
    <recommendedName>
        <fullName evidence="1">DUF7514 domain-containing protein</fullName>
    </recommendedName>
</protein>